<protein>
    <submittedName>
        <fullName evidence="2">Unannotated protein</fullName>
    </submittedName>
</protein>
<gene>
    <name evidence="2" type="ORF">UFOPK3139_02769</name>
</gene>
<evidence type="ECO:0000313" key="2">
    <source>
        <dbReference type="EMBL" id="CAB4836271.1"/>
    </source>
</evidence>
<accession>A0A6J7ATD7</accession>
<dbReference type="EMBL" id="CAFABA010000161">
    <property type="protein sequence ID" value="CAB4836271.1"/>
    <property type="molecule type" value="Genomic_DNA"/>
</dbReference>
<feature type="compositionally biased region" description="Low complexity" evidence="1">
    <location>
        <begin position="180"/>
        <end position="195"/>
    </location>
</feature>
<name>A0A6J7ATD7_9ZZZZ</name>
<reference evidence="2" key="1">
    <citation type="submission" date="2020-05" db="EMBL/GenBank/DDBJ databases">
        <authorList>
            <person name="Chiriac C."/>
            <person name="Salcher M."/>
            <person name="Ghai R."/>
            <person name="Kavagutti S V."/>
        </authorList>
    </citation>
    <scope>NUCLEOTIDE SEQUENCE</scope>
</reference>
<feature type="region of interest" description="Disordered" evidence="1">
    <location>
        <begin position="85"/>
        <end position="120"/>
    </location>
</feature>
<organism evidence="2">
    <name type="scientific">freshwater metagenome</name>
    <dbReference type="NCBI Taxonomy" id="449393"/>
    <lineage>
        <taxon>unclassified sequences</taxon>
        <taxon>metagenomes</taxon>
        <taxon>ecological metagenomes</taxon>
    </lineage>
</organism>
<evidence type="ECO:0000256" key="1">
    <source>
        <dbReference type="SAM" id="MobiDB-lite"/>
    </source>
</evidence>
<proteinExistence type="predicted"/>
<sequence>MPSSSVLVATITQSRASANASSARRRSSSASELCDTNVATLRSRSSTASCSTRARLSQNTSRFSPRCNVEITCAALWIEPTWSRVSSGAAGAPPSGETTSDRRVLEPFNQRSNDAGSPTVAERPILWMSRPVTRAIRSSTASRCQPRSSPPNAWISSTTTTRTLAKIRSCSTLREINITSSDSGVVSSTSGGSSRIRSRAPPRMSPCHSAARRPTMVQ</sequence>
<feature type="region of interest" description="Disordered" evidence="1">
    <location>
        <begin position="180"/>
        <end position="218"/>
    </location>
</feature>
<dbReference type="AlphaFoldDB" id="A0A6J7ATD7"/>
<feature type="region of interest" description="Disordered" evidence="1">
    <location>
        <begin position="137"/>
        <end position="156"/>
    </location>
</feature>